<evidence type="ECO:0000313" key="9">
    <source>
        <dbReference type="EMBL" id="CAB3226506.1"/>
    </source>
</evidence>
<dbReference type="EMBL" id="LR783423">
    <property type="protein sequence ID" value="CAB3226506.1"/>
    <property type="molecule type" value="mRNA"/>
</dbReference>
<keyword evidence="5" id="KW-0206">Cytoskeleton</keyword>
<dbReference type="CDD" id="cd22959">
    <property type="entry name" value="DD_C11orf49"/>
    <property type="match status" value="1"/>
</dbReference>
<comment type="function">
    <text evidence="8">Regulator of the tubulin polyglutamylase complex (TPGC) that controls cytoskeletal organization, nuclear shape, and cilium disassembly by balancing microtubule and actin assembly. Regulates the assembly and stability of the TPGC and thereby modulates polyglutamylation of the microtubule, which antagonizes MAP4 binding.</text>
</comment>
<accession>A0A6F9D8M4</accession>
<evidence type="ECO:0000256" key="7">
    <source>
        <dbReference type="ARBA" id="ARBA00033769"/>
    </source>
</evidence>
<evidence type="ECO:0000256" key="1">
    <source>
        <dbReference type="ARBA" id="ARBA00004607"/>
    </source>
</evidence>
<keyword evidence="2" id="KW-0963">Cytoplasm</keyword>
<evidence type="ECO:0000256" key="2">
    <source>
        <dbReference type="ARBA" id="ARBA00022490"/>
    </source>
</evidence>
<dbReference type="PANTHER" id="PTHR34252">
    <property type="entry name" value="UPF0705 PROTEIN C11ORF49"/>
    <property type="match status" value="1"/>
</dbReference>
<gene>
    <name evidence="9" type="primary">C11orf49</name>
</gene>
<evidence type="ECO:0000256" key="3">
    <source>
        <dbReference type="ARBA" id="ARBA00022553"/>
    </source>
</evidence>
<organism evidence="9">
    <name type="scientific">Phallusia mammillata</name>
    <dbReference type="NCBI Taxonomy" id="59560"/>
    <lineage>
        <taxon>Eukaryota</taxon>
        <taxon>Metazoa</taxon>
        <taxon>Chordata</taxon>
        <taxon>Tunicata</taxon>
        <taxon>Ascidiacea</taxon>
        <taxon>Phlebobranchia</taxon>
        <taxon>Ascidiidae</taxon>
        <taxon>Phallusia</taxon>
    </lineage>
</organism>
<keyword evidence="4" id="KW-0493">Microtubule</keyword>
<comment type="similarity">
    <text evidence="6">Belongs to the CSTPP1 family.</text>
</comment>
<keyword evidence="3" id="KW-0597">Phosphoprotein</keyword>
<name>A0A6F9D8M4_9ASCI</name>
<dbReference type="InterPro" id="IPR038968">
    <property type="entry name" value="CSTPP1"/>
</dbReference>
<reference evidence="9" key="1">
    <citation type="submission" date="2020-04" db="EMBL/GenBank/DDBJ databases">
        <authorList>
            <person name="Neveu A P."/>
        </authorList>
    </citation>
    <scope>NUCLEOTIDE SEQUENCE</scope>
    <source>
        <tissue evidence="9">Whole embryo</tissue>
    </source>
</reference>
<comment type="subcellular location">
    <subcellularLocation>
        <location evidence="1">Cytoplasm</location>
        <location evidence="1">Cytoskeleton</location>
        <location evidence="1">Microtubule organizing center</location>
        <location evidence="1">Centrosome</location>
        <location evidence="1">Centriolar satellite</location>
    </subcellularLocation>
</comment>
<evidence type="ECO:0000256" key="6">
    <source>
        <dbReference type="ARBA" id="ARBA00033750"/>
    </source>
</evidence>
<dbReference type="GO" id="GO:0034451">
    <property type="term" value="C:centriolar satellite"/>
    <property type="evidence" value="ECO:0007669"/>
    <property type="project" value="UniProtKB-SubCell"/>
</dbReference>
<evidence type="ECO:0000256" key="5">
    <source>
        <dbReference type="ARBA" id="ARBA00023212"/>
    </source>
</evidence>
<protein>
    <recommendedName>
        <fullName evidence="7">Centriolar satellite-associated tubulin polyglutamylase complex regulator 1</fullName>
    </recommendedName>
</protein>
<dbReference type="AlphaFoldDB" id="A0A6F9D8M4"/>
<evidence type="ECO:0000256" key="8">
    <source>
        <dbReference type="ARBA" id="ARBA00045673"/>
    </source>
</evidence>
<sequence>MPLTQDTVEQKPTLVIIFMYTQTWKIYAHLGHFLPLSTARHNVLLYVEDAISQLLEYKDENAKIIHGKFLADYFRSVHKGTHTMFREFEYVRATPHNRSCFIKSVWSCFRHIASHGELLSVKEYHSLLCLLCNDFPLDVVQRTARIVLMDDALDCLMSFVDFLYAFQIQFYYEEFVNACKEAYDHLLMASPTVVVPSTESWTQTKASTTETENVARLNEGVNSQTFFDVMEKTCGKLSQFTKRPSLQHIHSELSKLPKVTFYGLLTALSKNDDINAEIGSLPCHDCMLDGSDVDIILR</sequence>
<proteinExistence type="evidence at transcript level"/>
<evidence type="ECO:0000256" key="4">
    <source>
        <dbReference type="ARBA" id="ARBA00022701"/>
    </source>
</evidence>
<dbReference type="GO" id="GO:0005874">
    <property type="term" value="C:microtubule"/>
    <property type="evidence" value="ECO:0007669"/>
    <property type="project" value="UniProtKB-KW"/>
</dbReference>
<dbReference type="PANTHER" id="PTHR34252:SF1">
    <property type="entry name" value="CENTRIOLAR SATELLITE-ASSOCIATED TUBULIN POLYGLUTAMYLASE COMPLEX REGULATOR 1"/>
    <property type="match status" value="1"/>
</dbReference>